<dbReference type="Proteomes" id="UP000606935">
    <property type="component" value="Unassembled WGS sequence"/>
</dbReference>
<gene>
    <name evidence="1" type="ORF">GCM10010982_17540</name>
</gene>
<dbReference type="RefSeq" id="WP_188693341.1">
    <property type="nucleotide sequence ID" value="NZ_BMLS01000002.1"/>
</dbReference>
<reference evidence="1" key="2">
    <citation type="submission" date="2020-09" db="EMBL/GenBank/DDBJ databases">
        <authorList>
            <person name="Sun Q."/>
            <person name="Zhou Y."/>
        </authorList>
    </citation>
    <scope>NUCLEOTIDE SEQUENCE</scope>
    <source>
        <strain evidence="1">CGMCC 1.7086</strain>
    </source>
</reference>
<reference evidence="1" key="1">
    <citation type="journal article" date="2014" name="Int. J. Syst. Evol. Microbiol.">
        <title>Complete genome sequence of Corynebacterium casei LMG S-19264T (=DSM 44701T), isolated from a smear-ripened cheese.</title>
        <authorList>
            <consortium name="US DOE Joint Genome Institute (JGI-PGF)"/>
            <person name="Walter F."/>
            <person name="Albersmeier A."/>
            <person name="Kalinowski J."/>
            <person name="Ruckert C."/>
        </authorList>
    </citation>
    <scope>NUCLEOTIDE SEQUENCE</scope>
    <source>
        <strain evidence="1">CGMCC 1.7086</strain>
    </source>
</reference>
<dbReference type="AlphaFoldDB" id="A0A917YZ80"/>
<sequence>MLAHKQFFTLRLSDYLAPETVEEFDSWRFMGREWMGEAFGATEFLRLRSQPEFTLLINLDLQELPAVKIKELLLRLELAVSPGMDEKDILALLGAPTKRHDFLPDRQTLDYQLFQPDPYHLSLTLRKEKGLTNLLLLAEDLSKP</sequence>
<organism evidence="1 2">
    <name type="scientific">Bowmanella pacifica</name>
    <dbReference type="NCBI Taxonomy" id="502051"/>
    <lineage>
        <taxon>Bacteria</taxon>
        <taxon>Pseudomonadati</taxon>
        <taxon>Pseudomonadota</taxon>
        <taxon>Gammaproteobacteria</taxon>
        <taxon>Alteromonadales</taxon>
        <taxon>Alteromonadaceae</taxon>
        <taxon>Bowmanella</taxon>
    </lineage>
</organism>
<proteinExistence type="predicted"/>
<dbReference type="EMBL" id="BMLS01000002">
    <property type="protein sequence ID" value="GGO68494.1"/>
    <property type="molecule type" value="Genomic_DNA"/>
</dbReference>
<evidence type="ECO:0000313" key="1">
    <source>
        <dbReference type="EMBL" id="GGO68494.1"/>
    </source>
</evidence>
<name>A0A917YZ80_9ALTE</name>
<protein>
    <submittedName>
        <fullName evidence="1">Uncharacterized protein</fullName>
    </submittedName>
</protein>
<evidence type="ECO:0000313" key="2">
    <source>
        <dbReference type="Proteomes" id="UP000606935"/>
    </source>
</evidence>
<keyword evidence="2" id="KW-1185">Reference proteome</keyword>
<comment type="caution">
    <text evidence="1">The sequence shown here is derived from an EMBL/GenBank/DDBJ whole genome shotgun (WGS) entry which is preliminary data.</text>
</comment>
<accession>A0A917YZ80</accession>